<protein>
    <submittedName>
        <fullName evidence="2">STYX-like protein</fullName>
    </submittedName>
</protein>
<reference evidence="2" key="1">
    <citation type="submission" date="2022-11" db="EMBL/GenBank/DDBJ databases">
        <title>Centuries of genome instability and evolution in soft-shell clam transmissible cancer (bioRxiv).</title>
        <authorList>
            <person name="Hart S.F.M."/>
            <person name="Yonemitsu M.A."/>
            <person name="Giersch R.M."/>
            <person name="Beal B.F."/>
            <person name="Arriagada G."/>
            <person name="Davis B.W."/>
            <person name="Ostrander E.A."/>
            <person name="Goff S.P."/>
            <person name="Metzger M.J."/>
        </authorList>
    </citation>
    <scope>NUCLEOTIDE SEQUENCE</scope>
    <source>
        <strain evidence="2">MELC-2E11</strain>
        <tissue evidence="2">Siphon/mantle</tissue>
    </source>
</reference>
<dbReference type="Proteomes" id="UP001164746">
    <property type="component" value="Chromosome 11"/>
</dbReference>
<dbReference type="Gene3D" id="3.90.190.10">
    <property type="entry name" value="Protein tyrosine phosphatase superfamily"/>
    <property type="match status" value="1"/>
</dbReference>
<proteinExistence type="predicted"/>
<dbReference type="PANTHER" id="PTHR46588">
    <property type="entry name" value="SERINE/THREONINE/TYROSINE-INTERACTING PROTEIN"/>
    <property type="match status" value="1"/>
</dbReference>
<dbReference type="InterPro" id="IPR052449">
    <property type="entry name" value="STYX-Interacting_Phosphatase"/>
</dbReference>
<keyword evidence="3" id="KW-1185">Reference proteome</keyword>
<dbReference type="EMBL" id="CP111022">
    <property type="protein sequence ID" value="WAR19456.1"/>
    <property type="molecule type" value="Genomic_DNA"/>
</dbReference>
<name>A0ABY7FES5_MYAAR</name>
<sequence length="140" mass="15867">MEHSTVDPKAIRNIDGVDWSYGMRREMQEIVPGLFLGPYAAAMKSKKCDLQNRGITHIVCIRQNIEANFIRANFPDTFKYLILDIADTFTENIIRFMSQEYEALCNARRSVLSGGTLPSGSRKRKFPSDPDDNISDTAMT</sequence>
<gene>
    <name evidence="2" type="ORF">MAR_001294</name>
</gene>
<feature type="region of interest" description="Disordered" evidence="1">
    <location>
        <begin position="116"/>
        <end position="140"/>
    </location>
</feature>
<evidence type="ECO:0000313" key="3">
    <source>
        <dbReference type="Proteomes" id="UP001164746"/>
    </source>
</evidence>
<dbReference type="PANTHER" id="PTHR46588:SF1">
    <property type="entry name" value="SERINE_THREONINE_TYROSINE-INTERACTING PROTEIN"/>
    <property type="match status" value="1"/>
</dbReference>
<dbReference type="SUPFAM" id="SSF52799">
    <property type="entry name" value="(Phosphotyrosine protein) phosphatases II"/>
    <property type="match status" value="1"/>
</dbReference>
<dbReference type="InterPro" id="IPR029021">
    <property type="entry name" value="Prot-tyrosine_phosphatase-like"/>
</dbReference>
<evidence type="ECO:0000313" key="2">
    <source>
        <dbReference type="EMBL" id="WAR19456.1"/>
    </source>
</evidence>
<evidence type="ECO:0000256" key="1">
    <source>
        <dbReference type="SAM" id="MobiDB-lite"/>
    </source>
</evidence>
<accession>A0ABY7FES5</accession>
<organism evidence="2 3">
    <name type="scientific">Mya arenaria</name>
    <name type="common">Soft-shell clam</name>
    <dbReference type="NCBI Taxonomy" id="6604"/>
    <lineage>
        <taxon>Eukaryota</taxon>
        <taxon>Metazoa</taxon>
        <taxon>Spiralia</taxon>
        <taxon>Lophotrochozoa</taxon>
        <taxon>Mollusca</taxon>
        <taxon>Bivalvia</taxon>
        <taxon>Autobranchia</taxon>
        <taxon>Heteroconchia</taxon>
        <taxon>Euheterodonta</taxon>
        <taxon>Imparidentia</taxon>
        <taxon>Neoheterodontei</taxon>
        <taxon>Myida</taxon>
        <taxon>Myoidea</taxon>
        <taxon>Myidae</taxon>
        <taxon>Mya</taxon>
    </lineage>
</organism>